<dbReference type="GO" id="GO:0008360">
    <property type="term" value="P:regulation of cell shape"/>
    <property type="evidence" value="ECO:0007669"/>
    <property type="project" value="UniProtKB-KW"/>
</dbReference>
<proteinExistence type="inferred from homology"/>
<name>A0A317QDK0_9GAMM</name>
<dbReference type="InterPro" id="IPR001182">
    <property type="entry name" value="FtsW/RodA"/>
</dbReference>
<comment type="similarity">
    <text evidence="11">Belongs to the SEDS family. MrdB/RodA subfamily.</text>
</comment>
<evidence type="ECO:0000256" key="6">
    <source>
        <dbReference type="ARBA" id="ARBA00022960"/>
    </source>
</evidence>
<dbReference type="InterPro" id="IPR011923">
    <property type="entry name" value="RodA/MrdB"/>
</dbReference>
<accession>A0A317QDK0</accession>
<evidence type="ECO:0000256" key="7">
    <source>
        <dbReference type="ARBA" id="ARBA00022984"/>
    </source>
</evidence>
<dbReference type="GO" id="GO:0005886">
    <property type="term" value="C:plasma membrane"/>
    <property type="evidence" value="ECO:0007669"/>
    <property type="project" value="UniProtKB-SubCell"/>
</dbReference>
<comment type="caution">
    <text evidence="12">The sequence shown here is derived from an EMBL/GenBank/DDBJ whole genome shotgun (WGS) entry which is preliminary data.</text>
</comment>
<evidence type="ECO:0000256" key="1">
    <source>
        <dbReference type="ARBA" id="ARBA00004141"/>
    </source>
</evidence>
<feature type="transmembrane region" description="Helical" evidence="11">
    <location>
        <begin position="76"/>
        <end position="95"/>
    </location>
</feature>
<sequence>MQTSQERQRHRWLSRFHIDGPLFLALLVLALLSLVTVYSASGQDLAMTERQVVRIGLAFVAMLVVAQVPLSLVERWSLPIFAVGIVLLLGVLLFGESSKGAQRWLNLGVATIQPSEIMKLAVPMAVAWFIAQQGLPPTKTRLAGAFLLLLIPTLMIAKQPDLGTSLLIASAGIFVLFLAGMSWRLITLFGVAIGAFIPVLWFFLMHGYQRQRVLTFLDPERDPLGSGYQIIQSKIAIGSGGIEGKGWLQGTQSQLEFLPERHTDFIFSVFSEEFGLIGVIGLFLLYGFIVFRGMILAMRAQKVYHKLLAGSLTLTFFVYVLVNIGMVSGLLPVVGVPLPLVSYGGTSMVTLMTGFGLLMAIATHKRLVMHD</sequence>
<evidence type="ECO:0000313" key="13">
    <source>
        <dbReference type="Proteomes" id="UP000246964"/>
    </source>
</evidence>
<dbReference type="NCBIfam" id="TIGR02210">
    <property type="entry name" value="rodA_shape"/>
    <property type="match status" value="1"/>
</dbReference>
<dbReference type="AlphaFoldDB" id="A0A317QDK0"/>
<evidence type="ECO:0000256" key="8">
    <source>
        <dbReference type="ARBA" id="ARBA00022989"/>
    </source>
</evidence>
<dbReference type="InterPro" id="IPR018365">
    <property type="entry name" value="Cell_cycle_FtsW-rel_CS"/>
</dbReference>
<dbReference type="GO" id="GO:0071555">
    <property type="term" value="P:cell wall organization"/>
    <property type="evidence" value="ECO:0007669"/>
    <property type="project" value="UniProtKB-KW"/>
</dbReference>
<dbReference type="RefSeq" id="WP_110074778.1">
    <property type="nucleotide sequence ID" value="NZ_QGTT01000001.1"/>
</dbReference>
<evidence type="ECO:0000256" key="9">
    <source>
        <dbReference type="ARBA" id="ARBA00023136"/>
    </source>
</evidence>
<feature type="transmembrane region" description="Helical" evidence="11">
    <location>
        <begin position="52"/>
        <end position="70"/>
    </location>
</feature>
<dbReference type="GO" id="GO:0051301">
    <property type="term" value="P:cell division"/>
    <property type="evidence" value="ECO:0007669"/>
    <property type="project" value="InterPro"/>
</dbReference>
<dbReference type="GO" id="GO:0009252">
    <property type="term" value="P:peptidoglycan biosynthetic process"/>
    <property type="evidence" value="ECO:0007669"/>
    <property type="project" value="UniProtKB-UniRule"/>
</dbReference>
<dbReference type="STRING" id="519453.SAMN04488070_0894"/>
<keyword evidence="7 11" id="KW-0573">Peptidoglycan synthesis</keyword>
<keyword evidence="6 11" id="KW-0133">Cell shape</keyword>
<dbReference type="EC" id="2.4.99.28" evidence="11"/>
<dbReference type="PANTHER" id="PTHR30474">
    <property type="entry name" value="CELL CYCLE PROTEIN"/>
    <property type="match status" value="1"/>
</dbReference>
<keyword evidence="9 11" id="KW-0472">Membrane</keyword>
<dbReference type="GO" id="GO:0015648">
    <property type="term" value="F:lipid-linked peptidoglycan transporter activity"/>
    <property type="evidence" value="ECO:0007669"/>
    <property type="project" value="TreeGrafter"/>
</dbReference>
<evidence type="ECO:0000256" key="3">
    <source>
        <dbReference type="ARBA" id="ARBA00022676"/>
    </source>
</evidence>
<evidence type="ECO:0000256" key="4">
    <source>
        <dbReference type="ARBA" id="ARBA00022679"/>
    </source>
</evidence>
<keyword evidence="5 11" id="KW-0812">Transmembrane</keyword>
<comment type="catalytic activity">
    <reaction evidence="11">
        <text>[GlcNAc-(1-&gt;4)-Mur2Ac(oyl-L-Ala-gamma-D-Glu-L-Lys-D-Ala-D-Ala)](n)-di-trans,octa-cis-undecaprenyl diphosphate + beta-D-GlcNAc-(1-&gt;4)-Mur2Ac(oyl-L-Ala-gamma-D-Glu-L-Lys-D-Ala-D-Ala)-di-trans,octa-cis-undecaprenyl diphosphate = [GlcNAc-(1-&gt;4)-Mur2Ac(oyl-L-Ala-gamma-D-Glu-L-Lys-D-Ala-D-Ala)](n+1)-di-trans,octa-cis-undecaprenyl diphosphate + di-trans,octa-cis-undecaprenyl diphosphate + H(+)</text>
        <dbReference type="Rhea" id="RHEA:23708"/>
        <dbReference type="Rhea" id="RHEA-COMP:9602"/>
        <dbReference type="Rhea" id="RHEA-COMP:9603"/>
        <dbReference type="ChEBI" id="CHEBI:15378"/>
        <dbReference type="ChEBI" id="CHEBI:58405"/>
        <dbReference type="ChEBI" id="CHEBI:60033"/>
        <dbReference type="ChEBI" id="CHEBI:78435"/>
        <dbReference type="EC" id="2.4.99.28"/>
    </reaction>
</comment>
<evidence type="ECO:0000256" key="5">
    <source>
        <dbReference type="ARBA" id="ARBA00022692"/>
    </source>
</evidence>
<dbReference type="HAMAP" id="MF_02079">
    <property type="entry name" value="PGT_RodA"/>
    <property type="match status" value="1"/>
</dbReference>
<feature type="transmembrane region" description="Helical" evidence="11">
    <location>
        <begin position="340"/>
        <end position="362"/>
    </location>
</feature>
<comment type="pathway">
    <text evidence="11">Cell wall biogenesis; peptidoglycan biosynthesis.</text>
</comment>
<dbReference type="PANTHER" id="PTHR30474:SF1">
    <property type="entry name" value="PEPTIDOGLYCAN GLYCOSYLTRANSFERASE MRDB"/>
    <property type="match status" value="1"/>
</dbReference>
<keyword evidence="13" id="KW-1185">Reference proteome</keyword>
<feature type="transmembrane region" description="Helical" evidence="11">
    <location>
        <begin position="186"/>
        <end position="204"/>
    </location>
</feature>
<comment type="subcellular location">
    <subcellularLocation>
        <location evidence="11">Cell inner membrane</location>
        <topology evidence="11">Multi-pass membrane protein</topology>
    </subcellularLocation>
    <subcellularLocation>
        <location evidence="1">Membrane</location>
        <topology evidence="1">Multi-pass membrane protein</topology>
    </subcellularLocation>
</comment>
<feature type="transmembrane region" description="Helical" evidence="11">
    <location>
        <begin position="20"/>
        <end position="40"/>
    </location>
</feature>
<reference evidence="12 13" key="1">
    <citation type="submission" date="2018-05" db="EMBL/GenBank/DDBJ databases">
        <title>Freshwater and sediment microbial communities from various areas in North America, analyzing microbe dynamics in response to fracking.</title>
        <authorList>
            <person name="Lamendella R."/>
        </authorList>
    </citation>
    <scope>NUCLEOTIDE SEQUENCE [LARGE SCALE GENOMIC DNA]</scope>
    <source>
        <strain evidence="12 13">125B1</strain>
    </source>
</reference>
<feature type="transmembrane region" description="Helical" evidence="11">
    <location>
        <begin position="140"/>
        <end position="156"/>
    </location>
</feature>
<evidence type="ECO:0000256" key="2">
    <source>
        <dbReference type="ARBA" id="ARBA00022475"/>
    </source>
</evidence>
<keyword evidence="3 11" id="KW-0328">Glycosyltransferase</keyword>
<dbReference type="EMBL" id="QGTT01000001">
    <property type="protein sequence ID" value="PWW16034.1"/>
    <property type="molecule type" value="Genomic_DNA"/>
</dbReference>
<keyword evidence="10 11" id="KW-0961">Cell wall biogenesis/degradation</keyword>
<evidence type="ECO:0000256" key="11">
    <source>
        <dbReference type="HAMAP-Rule" id="MF_02079"/>
    </source>
</evidence>
<dbReference type="Pfam" id="PF01098">
    <property type="entry name" value="FTSW_RODA_SPOVE"/>
    <property type="match status" value="1"/>
</dbReference>
<evidence type="ECO:0000256" key="10">
    <source>
        <dbReference type="ARBA" id="ARBA00023316"/>
    </source>
</evidence>
<keyword evidence="2 11" id="KW-1003">Cell membrane</keyword>
<keyword evidence="4 11" id="KW-0808">Transferase</keyword>
<evidence type="ECO:0000313" key="12">
    <source>
        <dbReference type="EMBL" id="PWW16034.1"/>
    </source>
</evidence>
<feature type="transmembrane region" description="Helical" evidence="11">
    <location>
        <begin position="162"/>
        <end position="179"/>
    </location>
</feature>
<dbReference type="GO" id="GO:0008955">
    <property type="term" value="F:peptidoglycan glycosyltransferase activity"/>
    <property type="evidence" value="ECO:0007669"/>
    <property type="project" value="UniProtKB-UniRule"/>
</dbReference>
<feature type="transmembrane region" description="Helical" evidence="11">
    <location>
        <begin position="274"/>
        <end position="295"/>
    </location>
</feature>
<feature type="transmembrane region" description="Helical" evidence="11">
    <location>
        <begin position="307"/>
        <end position="334"/>
    </location>
</feature>
<gene>
    <name evidence="11" type="primary">mrdB</name>
    <name evidence="11" type="synonym">rodA</name>
    <name evidence="12" type="ORF">DET45_101131</name>
</gene>
<dbReference type="UniPathway" id="UPA00219"/>
<dbReference type="GO" id="GO:0032153">
    <property type="term" value="C:cell division site"/>
    <property type="evidence" value="ECO:0007669"/>
    <property type="project" value="TreeGrafter"/>
</dbReference>
<organism evidence="12 13">
    <name type="scientific">Pseudidiomarina maritima</name>
    <dbReference type="NCBI Taxonomy" id="519453"/>
    <lineage>
        <taxon>Bacteria</taxon>
        <taxon>Pseudomonadati</taxon>
        <taxon>Pseudomonadota</taxon>
        <taxon>Gammaproteobacteria</taxon>
        <taxon>Alteromonadales</taxon>
        <taxon>Idiomarinaceae</taxon>
        <taxon>Pseudidiomarina</taxon>
    </lineage>
</organism>
<protein>
    <recommendedName>
        <fullName evidence="11">Peptidoglycan glycosyltransferase MrdB</fullName>
        <shortName evidence="11">PGT</shortName>
        <ecNumber evidence="11">2.4.99.28</ecNumber>
    </recommendedName>
    <alternativeName>
        <fullName evidence="11">Cell elongation protein RodA</fullName>
    </alternativeName>
    <alternativeName>
        <fullName evidence="11">Cell wall polymerase</fullName>
    </alternativeName>
    <alternativeName>
        <fullName evidence="11">Peptidoglycan polymerase</fullName>
        <shortName evidence="11">PG polymerase</shortName>
    </alternativeName>
</protein>
<dbReference type="PROSITE" id="PS00428">
    <property type="entry name" value="FTSW_RODA_SPOVE"/>
    <property type="match status" value="1"/>
</dbReference>
<keyword evidence="8 11" id="KW-1133">Transmembrane helix</keyword>
<dbReference type="Proteomes" id="UP000246964">
    <property type="component" value="Unassembled WGS sequence"/>
</dbReference>
<dbReference type="OrthoDB" id="9768187at2"/>
<comment type="function">
    <text evidence="11">Peptidoglycan polymerase that is essential for cell wall elongation.</text>
</comment>
<keyword evidence="11" id="KW-0997">Cell inner membrane</keyword>